<dbReference type="SUPFAM" id="SSF46689">
    <property type="entry name" value="Homeodomain-like"/>
    <property type="match status" value="1"/>
</dbReference>
<dbReference type="Pfam" id="PF00440">
    <property type="entry name" value="TetR_N"/>
    <property type="match status" value="1"/>
</dbReference>
<evidence type="ECO:0000256" key="2">
    <source>
        <dbReference type="ARBA" id="ARBA00023125"/>
    </source>
</evidence>
<dbReference type="EMBL" id="CP095749">
    <property type="protein sequence ID" value="WEB45486.1"/>
    <property type="molecule type" value="Genomic_DNA"/>
</dbReference>
<evidence type="ECO:0000313" key="7">
    <source>
        <dbReference type="Proteomes" id="UP001218629"/>
    </source>
</evidence>
<keyword evidence="3" id="KW-0804">Transcription</keyword>
<dbReference type="SUPFAM" id="SSF48498">
    <property type="entry name" value="Tetracyclin repressor-like, C-terminal domain"/>
    <property type="match status" value="1"/>
</dbReference>
<keyword evidence="1" id="KW-0805">Transcription regulation</keyword>
<proteinExistence type="predicted"/>
<gene>
    <name evidence="6" type="ORF">MOV08_43545</name>
</gene>
<evidence type="ECO:0000256" key="1">
    <source>
        <dbReference type="ARBA" id="ARBA00023015"/>
    </source>
</evidence>
<evidence type="ECO:0000256" key="3">
    <source>
        <dbReference type="ARBA" id="ARBA00023163"/>
    </source>
</evidence>
<accession>A0ABY8AMV2</accession>
<feature type="domain" description="HTH tetR-type" evidence="5">
    <location>
        <begin position="7"/>
        <end position="67"/>
    </location>
</feature>
<protein>
    <submittedName>
        <fullName evidence="6">TetR family transcriptional regulator</fullName>
    </submittedName>
</protein>
<dbReference type="PROSITE" id="PS50977">
    <property type="entry name" value="HTH_TETR_2"/>
    <property type="match status" value="1"/>
</dbReference>
<name>A0ABY8AMV2_9ACTN</name>
<dbReference type="Proteomes" id="UP001218629">
    <property type="component" value="Chromosome"/>
</dbReference>
<keyword evidence="7" id="KW-1185">Reference proteome</keyword>
<dbReference type="InterPro" id="IPR009057">
    <property type="entry name" value="Homeodomain-like_sf"/>
</dbReference>
<dbReference type="PANTHER" id="PTHR47506">
    <property type="entry name" value="TRANSCRIPTIONAL REGULATORY PROTEIN"/>
    <property type="match status" value="1"/>
</dbReference>
<evidence type="ECO:0000256" key="4">
    <source>
        <dbReference type="PROSITE-ProRule" id="PRU00335"/>
    </source>
</evidence>
<organism evidence="6 7">
    <name type="scientific">Streptomyces yunnanensis</name>
    <dbReference type="NCBI Taxonomy" id="156453"/>
    <lineage>
        <taxon>Bacteria</taxon>
        <taxon>Bacillati</taxon>
        <taxon>Actinomycetota</taxon>
        <taxon>Actinomycetes</taxon>
        <taxon>Kitasatosporales</taxon>
        <taxon>Streptomycetaceae</taxon>
        <taxon>Streptomyces</taxon>
    </lineage>
</organism>
<feature type="DNA-binding region" description="H-T-H motif" evidence="4">
    <location>
        <begin position="30"/>
        <end position="49"/>
    </location>
</feature>
<reference evidence="6 7" key="1">
    <citation type="submission" date="2022-03" db="EMBL/GenBank/DDBJ databases">
        <title>Streptomyces yunnanensis P86,complete genome.</title>
        <authorList>
            <person name="Chen S."/>
            <person name="Zhang Q."/>
        </authorList>
    </citation>
    <scope>NUCLEOTIDE SEQUENCE [LARGE SCALE GENOMIC DNA]</scope>
    <source>
        <strain evidence="6 7">P86</strain>
    </source>
</reference>
<dbReference type="PANTHER" id="PTHR47506:SF1">
    <property type="entry name" value="HTH-TYPE TRANSCRIPTIONAL REGULATOR YJDC"/>
    <property type="match status" value="1"/>
</dbReference>
<dbReference type="InterPro" id="IPR036271">
    <property type="entry name" value="Tet_transcr_reg_TetR-rel_C_sf"/>
</dbReference>
<evidence type="ECO:0000313" key="6">
    <source>
        <dbReference type="EMBL" id="WEB45486.1"/>
    </source>
</evidence>
<dbReference type="RefSeq" id="WP_275311643.1">
    <property type="nucleotide sequence ID" value="NZ_CP095749.1"/>
</dbReference>
<evidence type="ECO:0000259" key="5">
    <source>
        <dbReference type="PROSITE" id="PS50977"/>
    </source>
</evidence>
<dbReference type="InterPro" id="IPR001647">
    <property type="entry name" value="HTH_TetR"/>
</dbReference>
<sequence length="206" mass="21895">MRQERAARTRAALVRAAATEFVRHGYAGTSLKQVCEAAGGTMGALTFHFPAKRALADEVCGQAAVLTEAALLRVRTEAQSALQAVIDASHALAGLLTAQEVVLAAARLAREGTSPRRDWQALWTSVLRELLDRAWDEGMLAVEPAPAAGLVQCLMAGIEVHVQTAACPGRQQRQVGEQLAAAWALILPGLARAPHHTYLHPAGTSR</sequence>
<keyword evidence="2 4" id="KW-0238">DNA-binding</keyword>
<dbReference type="Gene3D" id="1.10.357.10">
    <property type="entry name" value="Tetracycline Repressor, domain 2"/>
    <property type="match status" value="1"/>
</dbReference>